<evidence type="ECO:0000256" key="2">
    <source>
        <dbReference type="ARBA" id="ARBA00023125"/>
    </source>
</evidence>
<accession>A0A7Y6M8B6</accession>
<dbReference type="InterPro" id="IPR000524">
    <property type="entry name" value="Tscrpt_reg_HTH_GntR"/>
</dbReference>
<keyword evidence="1" id="KW-0805">Transcription regulation</keyword>
<dbReference type="AlphaFoldDB" id="A0A7Y6M8B6"/>
<keyword evidence="6" id="KW-1185">Reference proteome</keyword>
<organism evidence="5 6">
    <name type="scientific">Nonomuraea rhodomycinica</name>
    <dbReference type="NCBI Taxonomy" id="1712872"/>
    <lineage>
        <taxon>Bacteria</taxon>
        <taxon>Bacillati</taxon>
        <taxon>Actinomycetota</taxon>
        <taxon>Actinomycetes</taxon>
        <taxon>Streptosporangiales</taxon>
        <taxon>Streptosporangiaceae</taxon>
        <taxon>Nonomuraea</taxon>
    </lineage>
</organism>
<evidence type="ECO:0000259" key="4">
    <source>
        <dbReference type="PROSITE" id="PS50949"/>
    </source>
</evidence>
<dbReference type="PANTHER" id="PTHR38445">
    <property type="entry name" value="HTH-TYPE TRANSCRIPTIONAL REPRESSOR YTRA"/>
    <property type="match status" value="1"/>
</dbReference>
<keyword evidence="2" id="KW-0238">DNA-binding</keyword>
<keyword evidence="3" id="KW-0804">Transcription</keyword>
<evidence type="ECO:0000313" key="5">
    <source>
        <dbReference type="EMBL" id="NUW38928.1"/>
    </source>
</evidence>
<dbReference type="Pfam" id="PF00392">
    <property type="entry name" value="GntR"/>
    <property type="match status" value="1"/>
</dbReference>
<dbReference type="EMBL" id="JABWGO010000001">
    <property type="protein sequence ID" value="NUW38928.1"/>
    <property type="molecule type" value="Genomic_DNA"/>
</dbReference>
<dbReference type="CDD" id="cd07377">
    <property type="entry name" value="WHTH_GntR"/>
    <property type="match status" value="1"/>
</dbReference>
<dbReference type="PROSITE" id="PS50949">
    <property type="entry name" value="HTH_GNTR"/>
    <property type="match status" value="1"/>
</dbReference>
<name>A0A7Y6M8B6_9ACTN</name>
<comment type="caution">
    <text evidence="5">The sequence shown here is derived from an EMBL/GenBank/DDBJ whole genome shotgun (WGS) entry which is preliminary data.</text>
</comment>
<reference evidence="5 6" key="1">
    <citation type="submission" date="2020-06" db="EMBL/GenBank/DDBJ databases">
        <authorList>
            <person name="Chanama M."/>
        </authorList>
    </citation>
    <scope>NUCLEOTIDE SEQUENCE [LARGE SCALE GENOMIC DNA]</scope>
    <source>
        <strain evidence="5 6">TBRC6557</strain>
    </source>
</reference>
<evidence type="ECO:0000256" key="1">
    <source>
        <dbReference type="ARBA" id="ARBA00023015"/>
    </source>
</evidence>
<dbReference type="PANTHER" id="PTHR38445:SF7">
    <property type="entry name" value="GNTR-FAMILY TRANSCRIPTIONAL REGULATOR"/>
    <property type="match status" value="1"/>
</dbReference>
<protein>
    <submittedName>
        <fullName evidence="5">GntR family transcriptional regulator</fullName>
    </submittedName>
</protein>
<proteinExistence type="predicted"/>
<sequence>MIEFHLDARSGVSPYLQLVQQVRHALRLGMLREGDQLPTVKEVVAHLAINANTVLKAYRELEHEGLVAARPGVGTFVTSTLAGASLAAHGPLRLELRRWLAKARRTGLDDDDIEALFMTTFRSTAQEDIA</sequence>
<evidence type="ECO:0000256" key="3">
    <source>
        <dbReference type="ARBA" id="ARBA00023163"/>
    </source>
</evidence>
<dbReference type="SMART" id="SM00345">
    <property type="entry name" value="HTH_GNTR"/>
    <property type="match status" value="1"/>
</dbReference>
<dbReference type="InterPro" id="IPR036390">
    <property type="entry name" value="WH_DNA-bd_sf"/>
</dbReference>
<dbReference type="SUPFAM" id="SSF46785">
    <property type="entry name" value="Winged helix' DNA-binding domain"/>
    <property type="match status" value="1"/>
</dbReference>
<dbReference type="GO" id="GO:0003700">
    <property type="term" value="F:DNA-binding transcription factor activity"/>
    <property type="evidence" value="ECO:0007669"/>
    <property type="project" value="InterPro"/>
</dbReference>
<dbReference type="InterPro" id="IPR036388">
    <property type="entry name" value="WH-like_DNA-bd_sf"/>
</dbReference>
<dbReference type="GO" id="GO:0003677">
    <property type="term" value="F:DNA binding"/>
    <property type="evidence" value="ECO:0007669"/>
    <property type="project" value="UniProtKB-KW"/>
</dbReference>
<evidence type="ECO:0000313" key="6">
    <source>
        <dbReference type="Proteomes" id="UP000546126"/>
    </source>
</evidence>
<dbReference type="Gene3D" id="1.10.10.10">
    <property type="entry name" value="Winged helix-like DNA-binding domain superfamily/Winged helix DNA-binding domain"/>
    <property type="match status" value="1"/>
</dbReference>
<feature type="domain" description="HTH gntR-type" evidence="4">
    <location>
        <begin position="12"/>
        <end position="80"/>
    </location>
</feature>
<gene>
    <name evidence="5" type="ORF">HT134_02120</name>
</gene>
<dbReference type="Proteomes" id="UP000546126">
    <property type="component" value="Unassembled WGS sequence"/>
</dbReference>
<dbReference type="RefSeq" id="WP_175598543.1">
    <property type="nucleotide sequence ID" value="NZ_JABWGO010000001.1"/>
</dbReference>